<dbReference type="OrthoDB" id="459617at2"/>
<dbReference type="Gene3D" id="3.10.450.50">
    <property type="match status" value="1"/>
</dbReference>
<dbReference type="SUPFAM" id="SSF54427">
    <property type="entry name" value="NTF2-like"/>
    <property type="match status" value="1"/>
</dbReference>
<keyword evidence="2" id="KW-0413">Isomerase</keyword>
<dbReference type="Proteomes" id="UP000029096">
    <property type="component" value="Unassembled WGS sequence"/>
</dbReference>
<evidence type="ECO:0000313" key="3">
    <source>
        <dbReference type="Proteomes" id="UP000029096"/>
    </source>
</evidence>
<dbReference type="EMBL" id="JGYP01000001">
    <property type="protein sequence ID" value="KFI46570.1"/>
    <property type="molecule type" value="Genomic_DNA"/>
</dbReference>
<comment type="caution">
    <text evidence="2">The sequence shown here is derived from an EMBL/GenBank/DDBJ whole genome shotgun (WGS) entry which is preliminary data.</text>
</comment>
<feature type="domain" description="SnoaL-like" evidence="1">
    <location>
        <begin position="20"/>
        <end position="121"/>
    </location>
</feature>
<reference evidence="2 3" key="1">
    <citation type="submission" date="2014-03" db="EMBL/GenBank/DDBJ databases">
        <title>Genomics of Bifidobacteria.</title>
        <authorList>
            <person name="Ventura M."/>
            <person name="Milani C."/>
            <person name="Lugli G.A."/>
        </authorList>
    </citation>
    <scope>NUCLEOTIDE SEQUENCE [LARGE SCALE GENOMIC DNA]</scope>
    <source>
        <strain evidence="2 3">DSM 22767</strain>
    </source>
</reference>
<name>A0A086ZJ70_9BIFI</name>
<dbReference type="InterPro" id="IPR032710">
    <property type="entry name" value="NTF2-like_dom_sf"/>
</dbReference>
<dbReference type="Pfam" id="PF12680">
    <property type="entry name" value="SnoaL_2"/>
    <property type="match status" value="1"/>
</dbReference>
<evidence type="ECO:0000259" key="1">
    <source>
        <dbReference type="Pfam" id="PF12680"/>
    </source>
</evidence>
<dbReference type="InterPro" id="IPR037401">
    <property type="entry name" value="SnoaL-like"/>
</dbReference>
<protein>
    <submittedName>
        <fullName evidence="2">Steroid delta-isomerase</fullName>
    </submittedName>
</protein>
<dbReference type="GO" id="GO:0016853">
    <property type="term" value="F:isomerase activity"/>
    <property type="evidence" value="ECO:0007669"/>
    <property type="project" value="UniProtKB-KW"/>
</dbReference>
<accession>A0A086ZJ70</accession>
<gene>
    <name evidence="2" type="ORF">BBOH_0039</name>
</gene>
<evidence type="ECO:0000313" key="2">
    <source>
        <dbReference type="EMBL" id="KFI46570.1"/>
    </source>
</evidence>
<organism evidence="2 3">
    <name type="scientific">Bifidobacterium bohemicum DSM 22767</name>
    <dbReference type="NCBI Taxonomy" id="1437606"/>
    <lineage>
        <taxon>Bacteria</taxon>
        <taxon>Bacillati</taxon>
        <taxon>Actinomycetota</taxon>
        <taxon>Actinomycetes</taxon>
        <taxon>Bifidobacteriales</taxon>
        <taxon>Bifidobacteriaceae</taxon>
        <taxon>Bifidobacterium</taxon>
    </lineage>
</organism>
<dbReference type="STRING" id="1437606.BBOH_0039"/>
<dbReference type="RefSeq" id="WP_033520148.1">
    <property type="nucleotide sequence ID" value="NZ_JDUS01000001.1"/>
</dbReference>
<keyword evidence="3" id="KW-1185">Reference proteome</keyword>
<proteinExistence type="predicted"/>
<dbReference type="AlphaFoldDB" id="A0A086ZJ70"/>
<sequence length="135" mass="15008">MVLKDDIDLDFPRSLAERTVRRYARAMSDVDVETAAGLFVPDAVRVDPIGGNVCQGRKEIFAAFRQALSSAPARVSFVPGPPHGRGNRFAFEFRHTVAGVGPEKSLYGIDVFTFDRDGLIEKVEAYWGDDDWSEK</sequence>